<gene>
    <name evidence="1" type="ORF">LSH36_1442g00019</name>
</gene>
<name>A0AAD9MRC1_9ANNE</name>
<dbReference type="AlphaFoldDB" id="A0AAD9MRC1"/>
<evidence type="ECO:0000313" key="1">
    <source>
        <dbReference type="EMBL" id="KAK2140199.1"/>
    </source>
</evidence>
<accession>A0AAD9MRC1</accession>
<evidence type="ECO:0000313" key="2">
    <source>
        <dbReference type="Proteomes" id="UP001208570"/>
    </source>
</evidence>
<keyword evidence="2" id="KW-1185">Reference proteome</keyword>
<dbReference type="EMBL" id="JAODUP010001443">
    <property type="protein sequence ID" value="KAK2140199.1"/>
    <property type="molecule type" value="Genomic_DNA"/>
</dbReference>
<comment type="caution">
    <text evidence="1">The sequence shown here is derived from an EMBL/GenBank/DDBJ whole genome shotgun (WGS) entry which is preliminary data.</text>
</comment>
<proteinExistence type="predicted"/>
<organism evidence="1 2">
    <name type="scientific">Paralvinella palmiformis</name>
    <dbReference type="NCBI Taxonomy" id="53620"/>
    <lineage>
        <taxon>Eukaryota</taxon>
        <taxon>Metazoa</taxon>
        <taxon>Spiralia</taxon>
        <taxon>Lophotrochozoa</taxon>
        <taxon>Annelida</taxon>
        <taxon>Polychaeta</taxon>
        <taxon>Sedentaria</taxon>
        <taxon>Canalipalpata</taxon>
        <taxon>Terebellida</taxon>
        <taxon>Terebelliformia</taxon>
        <taxon>Alvinellidae</taxon>
        <taxon>Paralvinella</taxon>
    </lineage>
</organism>
<protein>
    <submittedName>
        <fullName evidence="1">Uncharacterized protein</fullName>
    </submittedName>
</protein>
<dbReference type="Proteomes" id="UP001208570">
    <property type="component" value="Unassembled WGS sequence"/>
</dbReference>
<reference evidence="1" key="1">
    <citation type="journal article" date="2023" name="Mol. Biol. Evol.">
        <title>Third-Generation Sequencing Reveals the Adaptive Role of the Epigenome in Three Deep-Sea Polychaetes.</title>
        <authorList>
            <person name="Perez M."/>
            <person name="Aroh O."/>
            <person name="Sun Y."/>
            <person name="Lan Y."/>
            <person name="Juniper S.K."/>
            <person name="Young C.R."/>
            <person name="Angers B."/>
            <person name="Qian P.Y."/>
        </authorList>
    </citation>
    <scope>NUCLEOTIDE SEQUENCE</scope>
    <source>
        <strain evidence="1">P08H-3</strain>
    </source>
</reference>
<sequence>MKALSKSWNCLILCFCILLWFYCWLVYHLKGTPVLSKTKENKVISTVDTNNVSAELAIRVRNVNNSREERVLNKRVHTPHQRDVILNPIVAMFTTIRDRSSRKEIRRRLIKNWAALSPGLDLVLCVPSTEQNSSWIYIAISRNWTVRILHALRHNLPIIRAMFKNVLSVSSTPFVGYANADVLCDRSLLATLRYFSESLDVSKQMVLIVGRRRNIDIKTIDRTILSYHVEAYHGMRSPTLWWAELDMITDNKVISTLDTNNVSAELATRVRNVNNSREERVLNKRVHTPHHRGAILNPIVTLFTTIRDRNCRKEIHRRLIKNWAALSPGLDPVLFVPSTEKNSSWIDIAISSNWTVRILHALRHNLPIIRAMFKDVLSVSSTPFVGYANADVLFDRSLLATLRYLSESLDISKQMVLIVGRRRNIDIKTIDLGSGDNLTKISQMDNIRPFIAVAQDYFIISRRGLPWDEIPDFVVGRVGYDNWLVAKARDWNITLIDASRTVLALHQCGTDGYNSGFTTVPKKSLNWNIMLAKSFNYARGSTDLTPLYTTGRCISRNNSTPSIYCNQINGITLKRRFPQTKKIKSKIKSHGNVPKN</sequence>